<dbReference type="EMBL" id="CP068073">
    <property type="protein sequence ID" value="QQS81848.1"/>
    <property type="molecule type" value="Genomic_DNA"/>
</dbReference>
<keyword evidence="5" id="KW-1185">Reference proteome</keyword>
<feature type="signal peptide" evidence="1">
    <location>
        <begin position="1"/>
        <end position="20"/>
    </location>
</feature>
<protein>
    <submittedName>
        <fullName evidence="3">Uncharacterized protein</fullName>
    </submittedName>
</protein>
<dbReference type="Proteomes" id="UP000293854">
    <property type="component" value="Unassembled WGS sequence"/>
</dbReference>
<evidence type="ECO:0000313" key="5">
    <source>
        <dbReference type="Proteomes" id="UP000595942"/>
    </source>
</evidence>
<dbReference type="Proteomes" id="UP000595942">
    <property type="component" value="Chromosome"/>
</dbReference>
<dbReference type="AlphaFoldDB" id="A0A143PD17"/>
<organism evidence="3 4">
    <name type="scientific">Staphylococcus condimenti</name>
    <dbReference type="NCBI Taxonomy" id="70255"/>
    <lineage>
        <taxon>Bacteria</taxon>
        <taxon>Bacillati</taxon>
        <taxon>Bacillota</taxon>
        <taxon>Bacilli</taxon>
        <taxon>Bacillales</taxon>
        <taxon>Staphylococcaceae</taxon>
        <taxon>Staphylococcus</taxon>
    </lineage>
</organism>
<dbReference type="OrthoDB" id="2329027at2"/>
<evidence type="ECO:0000313" key="4">
    <source>
        <dbReference type="Proteomes" id="UP000293854"/>
    </source>
</evidence>
<dbReference type="EMBL" id="RQTE01000239">
    <property type="protein sequence ID" value="RZI00680.1"/>
    <property type="molecule type" value="Genomic_DNA"/>
</dbReference>
<reference evidence="3 4" key="1">
    <citation type="submission" date="2018-11" db="EMBL/GenBank/DDBJ databases">
        <title>Genomic profiling of Staphylococcus species from a Poultry farm system in KwaZulu-Natal, South Africa.</title>
        <authorList>
            <person name="Amoako D.G."/>
            <person name="Somboro A.M."/>
            <person name="Abia A.L.K."/>
            <person name="Bester L.A."/>
            <person name="Essack S.Y."/>
        </authorList>
    </citation>
    <scope>NUCLEOTIDE SEQUENCE [LARGE SCALE GENOMIC DNA]</scope>
    <source>
        <strain evidence="3 4">SA11</strain>
    </source>
</reference>
<evidence type="ECO:0000256" key="1">
    <source>
        <dbReference type="SAM" id="SignalP"/>
    </source>
</evidence>
<gene>
    <name evidence="3" type="ORF">EIG99_10860</name>
    <name evidence="2" type="ORF">I6J05_07900</name>
</gene>
<accession>A0A143PD17</accession>
<dbReference type="RefSeq" id="WP_015901155.1">
    <property type="nucleotide sequence ID" value="NZ_CP015114.1"/>
</dbReference>
<proteinExistence type="predicted"/>
<reference evidence="2 5" key="2">
    <citation type="submission" date="2021-01" db="EMBL/GenBank/DDBJ databases">
        <title>FDA dAtabase for Regulatory Grade micrObial Sequences (FDA-ARGOS): Supporting development and validation of Infectious Disease Dx tests.</title>
        <authorList>
            <person name="Sproer C."/>
            <person name="Gronow S."/>
            <person name="Severitt S."/>
            <person name="Schroder I."/>
            <person name="Tallon L."/>
            <person name="Sadzewicz L."/>
            <person name="Zhao X."/>
            <person name="Boylan J."/>
            <person name="Ott S."/>
            <person name="Bowen H."/>
            <person name="Vavikolanu K."/>
            <person name="Mehta A."/>
            <person name="Aluvathingal J."/>
            <person name="Nadendla S."/>
            <person name="Lowell S."/>
            <person name="Myers T."/>
            <person name="Yan Y."/>
            <person name="Sichtig H."/>
        </authorList>
    </citation>
    <scope>NUCLEOTIDE SEQUENCE [LARGE SCALE GENOMIC DNA]</scope>
    <source>
        <strain evidence="2 5">FDAARGOS_1148</strain>
    </source>
</reference>
<evidence type="ECO:0000313" key="2">
    <source>
        <dbReference type="EMBL" id="QQS81848.1"/>
    </source>
</evidence>
<sequence length="122" mass="13162">MKKLLLSSFAAFSIATAASAGIQADTNTNTAHAAEQSSTQSVHDRFIAAGGTEEMWENIVMPESGGNPDAVNELGYRGLGQTKEAWGTGSVEEQTKGMIQYAEDRYGSIDQAIQFREANGWW</sequence>
<name>A0A143PD17_9STAP</name>
<feature type="chain" id="PRO_5044548794" evidence="1">
    <location>
        <begin position="21"/>
        <end position="122"/>
    </location>
</feature>
<keyword evidence="1" id="KW-0732">Signal</keyword>
<evidence type="ECO:0000313" key="3">
    <source>
        <dbReference type="EMBL" id="RZI00680.1"/>
    </source>
</evidence>
<dbReference type="GeneID" id="93725798"/>
<dbReference type="KEGG" id="scv:A4G25_10580"/>